<dbReference type="PaxDb" id="39947-A0A0P0V2E5"/>
<feature type="compositionally biased region" description="Basic residues" evidence="1">
    <location>
        <begin position="38"/>
        <end position="58"/>
    </location>
</feature>
<evidence type="ECO:0000313" key="4">
    <source>
        <dbReference type="Proteomes" id="UP000059680"/>
    </source>
</evidence>
<name>A0A0P0V2E5_ORYSJ</name>
<evidence type="ECO:0000256" key="1">
    <source>
        <dbReference type="SAM" id="MobiDB-lite"/>
    </source>
</evidence>
<dbReference type="Proteomes" id="UP000059680">
    <property type="component" value="Chromosome 1"/>
</dbReference>
<dbReference type="PANTHER" id="PTHR13596:SF0">
    <property type="entry name" value="SI:CH211-39K3.2-RELATED"/>
    <property type="match status" value="1"/>
</dbReference>
<keyword evidence="4" id="KW-1185">Reference proteome</keyword>
<dbReference type="OMA" id="SWATTHT"/>
<keyword evidence="2" id="KW-0732">Signal</keyword>
<protein>
    <submittedName>
        <fullName evidence="3">Os01g0332700 protein</fullName>
    </submittedName>
</protein>
<gene>
    <name evidence="3" type="ordered locus">Os01g0332700</name>
    <name evidence="3" type="ORF">OSNPB_010332700</name>
</gene>
<feature type="chain" id="PRO_5006056164" evidence="2">
    <location>
        <begin position="26"/>
        <end position="153"/>
    </location>
</feature>
<dbReference type="FunCoup" id="A0A0P0V2E5">
    <property type="interactions" value="200"/>
</dbReference>
<dbReference type="InterPro" id="IPR040211">
    <property type="entry name" value="SERF1/2-like"/>
</dbReference>
<feature type="non-terminal residue" evidence="3">
    <location>
        <position position="1"/>
    </location>
</feature>
<feature type="signal peptide" evidence="2">
    <location>
        <begin position="1"/>
        <end position="25"/>
    </location>
</feature>
<proteinExistence type="predicted"/>
<organism evidence="3 4">
    <name type="scientific">Oryza sativa subsp. japonica</name>
    <name type="common">Rice</name>
    <dbReference type="NCBI Taxonomy" id="39947"/>
    <lineage>
        <taxon>Eukaryota</taxon>
        <taxon>Viridiplantae</taxon>
        <taxon>Streptophyta</taxon>
        <taxon>Embryophyta</taxon>
        <taxon>Tracheophyta</taxon>
        <taxon>Spermatophyta</taxon>
        <taxon>Magnoliopsida</taxon>
        <taxon>Liliopsida</taxon>
        <taxon>Poales</taxon>
        <taxon>Poaceae</taxon>
        <taxon>BOP clade</taxon>
        <taxon>Oryzoideae</taxon>
        <taxon>Oryzeae</taxon>
        <taxon>Oryzinae</taxon>
        <taxon>Oryza</taxon>
        <taxon>Oryza sativa</taxon>
    </lineage>
</organism>
<dbReference type="STRING" id="39947.A0A0P0V2E5"/>
<reference evidence="3 4" key="2">
    <citation type="journal article" date="2013" name="Plant Cell Physiol.">
        <title>Rice Annotation Project Database (RAP-DB): an integrative and interactive database for rice genomics.</title>
        <authorList>
            <person name="Sakai H."/>
            <person name="Lee S.S."/>
            <person name="Tanaka T."/>
            <person name="Numa H."/>
            <person name="Kim J."/>
            <person name="Kawahara Y."/>
            <person name="Wakimoto H."/>
            <person name="Yang C.C."/>
            <person name="Iwamoto M."/>
            <person name="Abe T."/>
            <person name="Yamada Y."/>
            <person name="Muto A."/>
            <person name="Inokuchi H."/>
            <person name="Ikemura T."/>
            <person name="Matsumoto T."/>
            <person name="Sasaki T."/>
            <person name="Itoh T."/>
        </authorList>
    </citation>
    <scope>NUCLEOTIDE SEQUENCE [LARGE SCALE GENOMIC DNA]</scope>
    <source>
        <strain evidence="4">cv. Nipponbare</strain>
    </source>
</reference>
<feature type="region of interest" description="Disordered" evidence="1">
    <location>
        <begin position="34"/>
        <end position="66"/>
    </location>
</feature>
<evidence type="ECO:0000256" key="2">
    <source>
        <dbReference type="SAM" id="SignalP"/>
    </source>
</evidence>
<dbReference type="AlphaFoldDB" id="A0A0P0V2E5"/>
<sequence length="153" mass="17047">LFFWKLHTLCQLLTLYICKHIGTWASWATTHTQPNRSVAHRRRGGVGRQRAQARKPAVKGRDDGLTLEQRRERDAKALQETAARKAVQGLTGSRRPEGAGQVEASACNKVHWWRKQRSVGRGFGELLLLPLQEKGGGVSLLCSCCSFCLLLQG</sequence>
<reference evidence="3 4" key="3">
    <citation type="journal article" date="2013" name="Rice">
        <title>Improvement of the Oryza sativa Nipponbare reference genome using next generation sequence and optical map data.</title>
        <authorList>
            <person name="Kawahara Y."/>
            <person name="de la Bastide M."/>
            <person name="Hamilton J.P."/>
            <person name="Kanamori H."/>
            <person name="McCombie W.R."/>
            <person name="Ouyang S."/>
            <person name="Schwartz D.C."/>
            <person name="Tanaka T."/>
            <person name="Wu J."/>
            <person name="Zhou S."/>
            <person name="Childs K.L."/>
            <person name="Davidson R.M."/>
            <person name="Lin H."/>
            <person name="Quesada-Ocampo L."/>
            <person name="Vaillancourt B."/>
            <person name="Sakai H."/>
            <person name="Lee S.S."/>
            <person name="Kim J."/>
            <person name="Numa H."/>
            <person name="Itoh T."/>
            <person name="Buell C.R."/>
            <person name="Matsumoto T."/>
        </authorList>
    </citation>
    <scope>NUCLEOTIDE SEQUENCE [LARGE SCALE GENOMIC DNA]</scope>
    <source>
        <strain evidence="4">cv. Nipponbare</strain>
    </source>
</reference>
<dbReference type="InParanoid" id="A0A0P0V2E5"/>
<dbReference type="SMR" id="A0A0P0V2E5"/>
<dbReference type="PANTHER" id="PTHR13596">
    <property type="entry name" value="SMALL EDRK-RICH FACTOR 1"/>
    <property type="match status" value="1"/>
</dbReference>
<reference evidence="4" key="1">
    <citation type="journal article" date="2005" name="Nature">
        <title>The map-based sequence of the rice genome.</title>
        <authorList>
            <consortium name="International rice genome sequencing project (IRGSP)"/>
            <person name="Matsumoto T."/>
            <person name="Wu J."/>
            <person name="Kanamori H."/>
            <person name="Katayose Y."/>
            <person name="Fujisawa M."/>
            <person name="Namiki N."/>
            <person name="Mizuno H."/>
            <person name="Yamamoto K."/>
            <person name="Antonio B.A."/>
            <person name="Baba T."/>
            <person name="Sakata K."/>
            <person name="Nagamura Y."/>
            <person name="Aoki H."/>
            <person name="Arikawa K."/>
            <person name="Arita K."/>
            <person name="Bito T."/>
            <person name="Chiden Y."/>
            <person name="Fujitsuka N."/>
            <person name="Fukunaka R."/>
            <person name="Hamada M."/>
            <person name="Harada C."/>
            <person name="Hayashi A."/>
            <person name="Hijishita S."/>
            <person name="Honda M."/>
            <person name="Hosokawa S."/>
            <person name="Ichikawa Y."/>
            <person name="Idonuma A."/>
            <person name="Iijima M."/>
            <person name="Ikeda M."/>
            <person name="Ikeno M."/>
            <person name="Ito K."/>
            <person name="Ito S."/>
            <person name="Ito T."/>
            <person name="Ito Y."/>
            <person name="Ito Y."/>
            <person name="Iwabuchi A."/>
            <person name="Kamiya K."/>
            <person name="Karasawa W."/>
            <person name="Kurita K."/>
            <person name="Katagiri S."/>
            <person name="Kikuta A."/>
            <person name="Kobayashi H."/>
            <person name="Kobayashi N."/>
            <person name="Machita K."/>
            <person name="Maehara T."/>
            <person name="Masukawa M."/>
            <person name="Mizubayashi T."/>
            <person name="Mukai Y."/>
            <person name="Nagasaki H."/>
            <person name="Nagata Y."/>
            <person name="Naito S."/>
            <person name="Nakashima M."/>
            <person name="Nakama Y."/>
            <person name="Nakamichi Y."/>
            <person name="Nakamura M."/>
            <person name="Meguro A."/>
            <person name="Negishi M."/>
            <person name="Ohta I."/>
            <person name="Ohta T."/>
            <person name="Okamoto M."/>
            <person name="Ono N."/>
            <person name="Saji S."/>
            <person name="Sakaguchi M."/>
            <person name="Sakai K."/>
            <person name="Shibata M."/>
            <person name="Shimokawa T."/>
            <person name="Song J."/>
            <person name="Takazaki Y."/>
            <person name="Terasawa K."/>
            <person name="Tsugane M."/>
            <person name="Tsuji K."/>
            <person name="Ueda S."/>
            <person name="Waki K."/>
            <person name="Yamagata H."/>
            <person name="Yamamoto M."/>
            <person name="Yamamoto S."/>
            <person name="Yamane H."/>
            <person name="Yoshiki S."/>
            <person name="Yoshihara R."/>
            <person name="Yukawa K."/>
            <person name="Zhong H."/>
            <person name="Yano M."/>
            <person name="Yuan Q."/>
            <person name="Ouyang S."/>
            <person name="Liu J."/>
            <person name="Jones K.M."/>
            <person name="Gansberger K."/>
            <person name="Moffat K."/>
            <person name="Hill J."/>
            <person name="Bera J."/>
            <person name="Fadrosh D."/>
            <person name="Jin S."/>
            <person name="Johri S."/>
            <person name="Kim M."/>
            <person name="Overton L."/>
            <person name="Reardon M."/>
            <person name="Tsitrin T."/>
            <person name="Vuong H."/>
            <person name="Weaver B."/>
            <person name="Ciecko A."/>
            <person name="Tallon L."/>
            <person name="Jackson J."/>
            <person name="Pai G."/>
            <person name="Aken S.V."/>
            <person name="Utterback T."/>
            <person name="Reidmuller S."/>
            <person name="Feldblyum T."/>
            <person name="Hsiao J."/>
            <person name="Zismann V."/>
            <person name="Iobst S."/>
            <person name="de Vazeille A.R."/>
            <person name="Buell C.R."/>
            <person name="Ying K."/>
            <person name="Li Y."/>
            <person name="Lu T."/>
            <person name="Huang Y."/>
            <person name="Zhao Q."/>
            <person name="Feng Q."/>
            <person name="Zhang L."/>
            <person name="Zhu J."/>
            <person name="Weng Q."/>
            <person name="Mu J."/>
            <person name="Lu Y."/>
            <person name="Fan D."/>
            <person name="Liu Y."/>
            <person name="Guan J."/>
            <person name="Zhang Y."/>
            <person name="Yu S."/>
            <person name="Liu X."/>
            <person name="Zhang Y."/>
            <person name="Hong G."/>
            <person name="Han B."/>
            <person name="Choisne N."/>
            <person name="Demange N."/>
            <person name="Orjeda G."/>
            <person name="Samain S."/>
            <person name="Cattolico L."/>
            <person name="Pelletier E."/>
            <person name="Couloux A."/>
            <person name="Segurens B."/>
            <person name="Wincker P."/>
            <person name="D'Hont A."/>
            <person name="Scarpelli C."/>
            <person name="Weissenbach J."/>
            <person name="Salanoubat M."/>
            <person name="Quetier F."/>
            <person name="Yu Y."/>
            <person name="Kim H.R."/>
            <person name="Rambo T."/>
            <person name="Currie J."/>
            <person name="Collura K."/>
            <person name="Luo M."/>
            <person name="Yang T."/>
            <person name="Ammiraju J.S.S."/>
            <person name="Engler F."/>
            <person name="Soderlund C."/>
            <person name="Wing R.A."/>
            <person name="Palmer L.E."/>
            <person name="de la Bastide M."/>
            <person name="Spiegel L."/>
            <person name="Nascimento L."/>
            <person name="Zutavern T."/>
            <person name="O'Shaughnessy A."/>
            <person name="Dike S."/>
            <person name="Dedhia N."/>
            <person name="Preston R."/>
            <person name="Balija V."/>
            <person name="McCombie W.R."/>
            <person name="Chow T."/>
            <person name="Chen H."/>
            <person name="Chung M."/>
            <person name="Chen C."/>
            <person name="Shaw J."/>
            <person name="Wu H."/>
            <person name="Hsiao K."/>
            <person name="Chao Y."/>
            <person name="Chu M."/>
            <person name="Cheng C."/>
            <person name="Hour A."/>
            <person name="Lee P."/>
            <person name="Lin S."/>
            <person name="Lin Y."/>
            <person name="Liou J."/>
            <person name="Liu S."/>
            <person name="Hsing Y."/>
            <person name="Raghuvanshi S."/>
            <person name="Mohanty A."/>
            <person name="Bharti A.K."/>
            <person name="Gaur A."/>
            <person name="Gupta V."/>
            <person name="Kumar D."/>
            <person name="Ravi V."/>
            <person name="Vij S."/>
            <person name="Kapur A."/>
            <person name="Khurana P."/>
            <person name="Khurana P."/>
            <person name="Khurana J.P."/>
            <person name="Tyagi A.K."/>
            <person name="Gaikwad K."/>
            <person name="Singh A."/>
            <person name="Dalal V."/>
            <person name="Srivastava S."/>
            <person name="Dixit A."/>
            <person name="Pal A.K."/>
            <person name="Ghazi I.A."/>
            <person name="Yadav M."/>
            <person name="Pandit A."/>
            <person name="Bhargava A."/>
            <person name="Sureshbabu K."/>
            <person name="Batra K."/>
            <person name="Sharma T.R."/>
            <person name="Mohapatra T."/>
            <person name="Singh N.K."/>
            <person name="Messing J."/>
            <person name="Nelson A.B."/>
            <person name="Fuks G."/>
            <person name="Kavchok S."/>
            <person name="Keizer G."/>
            <person name="Linton E."/>
            <person name="Llaca V."/>
            <person name="Song R."/>
            <person name="Tanyolac B."/>
            <person name="Young S."/>
            <person name="Ho-Il K."/>
            <person name="Hahn J.H."/>
            <person name="Sangsakoo G."/>
            <person name="Vanavichit A."/>
            <person name="de Mattos Luiz.A.T."/>
            <person name="Zimmer P.D."/>
            <person name="Malone G."/>
            <person name="Dellagostin O."/>
            <person name="de Oliveira A.C."/>
            <person name="Bevan M."/>
            <person name="Bancroft I."/>
            <person name="Minx P."/>
            <person name="Cordum H."/>
            <person name="Wilson R."/>
            <person name="Cheng Z."/>
            <person name="Jin W."/>
            <person name="Jiang J."/>
            <person name="Leong S.A."/>
            <person name="Iwama H."/>
            <person name="Gojobori T."/>
            <person name="Itoh T."/>
            <person name="Niimura Y."/>
            <person name="Fujii Y."/>
            <person name="Habara T."/>
            <person name="Sakai H."/>
            <person name="Sato Y."/>
            <person name="Wilson G."/>
            <person name="Kumar K."/>
            <person name="McCouch S."/>
            <person name="Juretic N."/>
            <person name="Hoen D."/>
            <person name="Wright S."/>
            <person name="Bruskiewich R."/>
            <person name="Bureau T."/>
            <person name="Miyao A."/>
            <person name="Hirochika H."/>
            <person name="Nishikawa T."/>
            <person name="Kadowaki K."/>
            <person name="Sugiura M."/>
            <person name="Burr B."/>
            <person name="Sasaki T."/>
        </authorList>
    </citation>
    <scope>NUCLEOTIDE SEQUENCE [LARGE SCALE GENOMIC DNA]</scope>
    <source>
        <strain evidence="4">cv. Nipponbare</strain>
    </source>
</reference>
<evidence type="ECO:0000313" key="3">
    <source>
        <dbReference type="EMBL" id="BAS71923.1"/>
    </source>
</evidence>
<accession>A0A0P0V2E5</accession>
<dbReference type="EMBL" id="AP014957">
    <property type="protein sequence ID" value="BAS71923.1"/>
    <property type="molecule type" value="Genomic_DNA"/>
</dbReference>